<evidence type="ECO:0000313" key="1">
    <source>
        <dbReference type="EMBL" id="CAD9575184.1"/>
    </source>
</evidence>
<sequence>MTKAIALPKTDYDNSNSTINTTESLAGETSYSGDKLQKSVSFTKLEIRQYELQLGDNPSVRKGPPISIGWDIINSSEHDLETYEGSRGLRRSYEQLKINDADRKEMLKEAGYSWNEVRSRMRQNNIIKRKRLNTATSTTFVEKMSERYQSFKRCIKKVVFRKKRREELLWKEMTLRYADEDSNRYRNYARAKAFVRTELDITHRGVSTEV</sequence>
<name>A0A7S2P2M0_9STRA</name>
<accession>A0A7S2P2M0</accession>
<dbReference type="EMBL" id="HBGY01013567">
    <property type="protein sequence ID" value="CAD9575184.1"/>
    <property type="molecule type" value="Transcribed_RNA"/>
</dbReference>
<dbReference type="AlphaFoldDB" id="A0A7S2P2M0"/>
<gene>
    <name evidence="1" type="ORF">LDAN0321_LOCUS8745</name>
</gene>
<organism evidence="1">
    <name type="scientific">Leptocylindrus danicus</name>
    <dbReference type="NCBI Taxonomy" id="163516"/>
    <lineage>
        <taxon>Eukaryota</taxon>
        <taxon>Sar</taxon>
        <taxon>Stramenopiles</taxon>
        <taxon>Ochrophyta</taxon>
        <taxon>Bacillariophyta</taxon>
        <taxon>Coscinodiscophyceae</taxon>
        <taxon>Chaetocerotophycidae</taxon>
        <taxon>Leptocylindrales</taxon>
        <taxon>Leptocylindraceae</taxon>
        <taxon>Leptocylindrus</taxon>
    </lineage>
</organism>
<proteinExistence type="predicted"/>
<protein>
    <submittedName>
        <fullName evidence="1">Uncharacterized protein</fullName>
    </submittedName>
</protein>
<reference evidence="1" key="1">
    <citation type="submission" date="2021-01" db="EMBL/GenBank/DDBJ databases">
        <authorList>
            <person name="Corre E."/>
            <person name="Pelletier E."/>
            <person name="Niang G."/>
            <person name="Scheremetjew M."/>
            <person name="Finn R."/>
            <person name="Kale V."/>
            <person name="Holt S."/>
            <person name="Cochrane G."/>
            <person name="Meng A."/>
            <person name="Brown T."/>
            <person name="Cohen L."/>
        </authorList>
    </citation>
    <scope>NUCLEOTIDE SEQUENCE</scope>
    <source>
        <strain evidence="1">B650</strain>
    </source>
</reference>